<dbReference type="Proteomes" id="UP001596455">
    <property type="component" value="Unassembled WGS sequence"/>
</dbReference>
<dbReference type="InterPro" id="IPR042271">
    <property type="entry name" value="Zinicin_2_N"/>
</dbReference>
<gene>
    <name evidence="1" type="ORF">ACFQQL_18300</name>
</gene>
<keyword evidence="1" id="KW-0482">Metalloprotease</keyword>
<dbReference type="RefSeq" id="WP_382396606.1">
    <property type="nucleotide sequence ID" value="NZ_JBHTCQ010000005.1"/>
</dbReference>
<dbReference type="PANTHER" id="PTHR39420">
    <property type="match status" value="1"/>
</dbReference>
<sequence length="351" mass="37693">MSSAVDWQTAVRRAGGLARPGPTGTPAELRALVQVLRRAAAEAPEHVAEITGLTRAAQQVADVPVYVVDRPRWSQANVEMFARLTDGLLPTSPLPGSGRVAGEEMGFVLAILSTKVLGQYDPFGDEPRGRLLLVAPNVLKIERELNLDAMDFRLWVCLHEQTHAVQFAAAPWLPEHLAGRMRRLVGGVSATPDGSARLARAVRGVLDAATAALGGTPQEKPDDLGGPLVDAFLDERERADLAEIVAVMSLLEGHADVVMDEVGPGRLPSVRHIRAAFEKRRDGTSTGDVLLRRILGMDAKVAQYRNGARFVRAVVDEVGHAGLNAVWTSPETLPTAAEVSDPAAWVRRVHG</sequence>
<dbReference type="SUPFAM" id="SSF55486">
    <property type="entry name" value="Metalloproteases ('zincins'), catalytic domain"/>
    <property type="match status" value="1"/>
</dbReference>
<proteinExistence type="predicted"/>
<dbReference type="GO" id="GO:0008237">
    <property type="term" value="F:metallopeptidase activity"/>
    <property type="evidence" value="ECO:0007669"/>
    <property type="project" value="UniProtKB-KW"/>
</dbReference>
<dbReference type="InterPro" id="IPR022454">
    <property type="entry name" value="CHP03883_F420-assoc"/>
</dbReference>
<evidence type="ECO:0000313" key="1">
    <source>
        <dbReference type="EMBL" id="MFC7407074.1"/>
    </source>
</evidence>
<name>A0ABW2QCB5_9MICO</name>
<protein>
    <submittedName>
        <fullName evidence="1">Zinc-dependent metalloprotease</fullName>
    </submittedName>
</protein>
<accession>A0ABW2QCB5</accession>
<keyword evidence="1" id="KW-0378">Hydrolase</keyword>
<keyword evidence="1" id="KW-0645">Protease</keyword>
<dbReference type="NCBIfam" id="TIGR03883">
    <property type="entry name" value="DUF2342_F420"/>
    <property type="match status" value="1"/>
</dbReference>
<evidence type="ECO:0000313" key="2">
    <source>
        <dbReference type="Proteomes" id="UP001596455"/>
    </source>
</evidence>
<keyword evidence="2" id="KW-1185">Reference proteome</keyword>
<comment type="caution">
    <text evidence="1">The sequence shown here is derived from an EMBL/GenBank/DDBJ whole genome shotgun (WGS) entry which is preliminary data.</text>
</comment>
<dbReference type="Pfam" id="PF10103">
    <property type="entry name" value="Zincin_2"/>
    <property type="match status" value="1"/>
</dbReference>
<dbReference type="NCBIfam" id="TIGR03624">
    <property type="entry name" value="putative hydrolase"/>
    <property type="match status" value="1"/>
</dbReference>
<reference evidence="2" key="1">
    <citation type="journal article" date="2019" name="Int. J. Syst. Evol. Microbiol.">
        <title>The Global Catalogue of Microorganisms (GCM) 10K type strain sequencing project: providing services to taxonomists for standard genome sequencing and annotation.</title>
        <authorList>
            <consortium name="The Broad Institute Genomics Platform"/>
            <consortium name="The Broad Institute Genome Sequencing Center for Infectious Disease"/>
            <person name="Wu L."/>
            <person name="Ma J."/>
        </authorList>
    </citation>
    <scope>NUCLEOTIDE SEQUENCE [LARGE SCALE GENOMIC DNA]</scope>
    <source>
        <strain evidence="2">JCM 1490</strain>
    </source>
</reference>
<organism evidence="1 2">
    <name type="scientific">Georgenia alba</name>
    <dbReference type="NCBI Taxonomy" id="2233858"/>
    <lineage>
        <taxon>Bacteria</taxon>
        <taxon>Bacillati</taxon>
        <taxon>Actinomycetota</taxon>
        <taxon>Actinomycetes</taxon>
        <taxon>Micrococcales</taxon>
        <taxon>Bogoriellaceae</taxon>
        <taxon>Georgenia</taxon>
    </lineage>
</organism>
<dbReference type="PANTHER" id="PTHR39420:SF1">
    <property type="entry name" value="HYDROLASE"/>
    <property type="match status" value="1"/>
</dbReference>
<dbReference type="InterPro" id="IPR018766">
    <property type="entry name" value="Zinicin_2"/>
</dbReference>
<dbReference type="Gene3D" id="1.20.150.30">
    <property type="entry name" value="Zincin-like metallopeptidase, N-terminal domain"/>
    <property type="match status" value="1"/>
</dbReference>
<dbReference type="EMBL" id="JBHTCQ010000005">
    <property type="protein sequence ID" value="MFC7407074.1"/>
    <property type="molecule type" value="Genomic_DNA"/>
</dbReference>